<sequence>MSQNKDLKKALLAISSFTLVFGIVLWVLFSVLVMIGVSSTGLLRIVCWIMASIFMVVIMIGLIVCFKRLNGIRRQIMLNNIYVKLKELGFTTEEIDDRQKVFSQQKLSRLKNTSRKLSKYIEEKRQTK</sequence>
<proteinExistence type="predicted"/>
<gene>
    <name evidence="2" type="ORF">DXC19_11670</name>
</gene>
<dbReference type="AlphaFoldDB" id="A0A8B2ZCY0"/>
<protein>
    <submittedName>
        <fullName evidence="2">Uncharacterized protein</fullName>
    </submittedName>
</protein>
<reference evidence="2 3" key="1">
    <citation type="submission" date="2018-08" db="EMBL/GenBank/DDBJ databases">
        <title>A genome reference for cultivated species of the human gut microbiota.</title>
        <authorList>
            <person name="Zou Y."/>
            <person name="Xue W."/>
            <person name="Luo G."/>
        </authorList>
    </citation>
    <scope>NUCLEOTIDE SEQUENCE [LARGE SCALE GENOMIC DNA]</scope>
    <source>
        <strain evidence="2 3">OM08-17AT</strain>
    </source>
</reference>
<evidence type="ECO:0000313" key="2">
    <source>
        <dbReference type="EMBL" id="RGM28335.1"/>
    </source>
</evidence>
<dbReference type="RefSeq" id="WP_117725990.1">
    <property type="nucleotide sequence ID" value="NZ_CABMFV010000009.1"/>
</dbReference>
<feature type="transmembrane region" description="Helical" evidence="1">
    <location>
        <begin position="41"/>
        <end position="66"/>
    </location>
</feature>
<evidence type="ECO:0000256" key="1">
    <source>
        <dbReference type="SAM" id="Phobius"/>
    </source>
</evidence>
<evidence type="ECO:0000313" key="3">
    <source>
        <dbReference type="Proteomes" id="UP000261016"/>
    </source>
</evidence>
<dbReference type="Proteomes" id="UP000261016">
    <property type="component" value="Unassembled WGS sequence"/>
</dbReference>
<accession>A0A8B2ZCY0</accession>
<feature type="transmembrane region" description="Helical" evidence="1">
    <location>
        <begin position="12"/>
        <end position="35"/>
    </location>
</feature>
<organism evidence="2 3">
    <name type="scientific">Staphylococcus warneri</name>
    <dbReference type="NCBI Taxonomy" id="1292"/>
    <lineage>
        <taxon>Bacteria</taxon>
        <taxon>Bacillati</taxon>
        <taxon>Bacillota</taxon>
        <taxon>Bacilli</taxon>
        <taxon>Bacillales</taxon>
        <taxon>Staphylococcaceae</taxon>
        <taxon>Staphylococcus</taxon>
    </lineage>
</organism>
<keyword evidence="1" id="KW-0812">Transmembrane</keyword>
<name>A0A8B2ZCY0_STAWA</name>
<dbReference type="EMBL" id="QSTD01000009">
    <property type="protein sequence ID" value="RGM28335.1"/>
    <property type="molecule type" value="Genomic_DNA"/>
</dbReference>
<keyword evidence="1" id="KW-1133">Transmembrane helix</keyword>
<keyword evidence="1" id="KW-0472">Membrane</keyword>
<comment type="caution">
    <text evidence="2">The sequence shown here is derived from an EMBL/GenBank/DDBJ whole genome shotgun (WGS) entry which is preliminary data.</text>
</comment>